<name>A0A076LRX9_9GAMM</name>
<dbReference type="SUPFAM" id="SSF52540">
    <property type="entry name" value="P-loop containing nucleoside triphosphate hydrolases"/>
    <property type="match status" value="1"/>
</dbReference>
<evidence type="ECO:0000313" key="7">
    <source>
        <dbReference type="Proteomes" id="UP000028681"/>
    </source>
</evidence>
<evidence type="ECO:0000256" key="4">
    <source>
        <dbReference type="SAM" id="SignalP"/>
    </source>
</evidence>
<keyword evidence="1" id="KW-0813">Transport</keyword>
<sequence>MLHIDALHCAILRGVSLSAAAAGCTAVCGASGSGKTTLLRAIAGHLPYRGSVCVAGRPIDGLPPWRRPCRHLNQRLYLFPFLSVEQNLALAQFATGRPRCAEDRLSLLRELEVDHLAQRYPQQLSGGEQQRVALARALVSAPPLLLLDEPFSSLDWPLRRRLWGCLRRVQRQRAMTLLLVSHEPREVDALADACYQLQAGRLRRLT</sequence>
<dbReference type="RefSeq" id="WP_034163732.1">
    <property type="nucleotide sequence ID" value="NZ_CP006664.1"/>
</dbReference>
<reference evidence="6 7" key="1">
    <citation type="journal article" date="2012" name="PLoS ONE">
        <title>Edwardsiella comparative phylogenomics reveal the new intra/inter-species taxonomic relationships, virulence evolution and niche adaptation mechanisms.</title>
        <authorList>
            <person name="Yang M."/>
            <person name="Lv Y."/>
            <person name="Xiao J."/>
            <person name="Wu H."/>
            <person name="Zheng H."/>
            <person name="Liu Q."/>
            <person name="Zhang Y."/>
            <person name="Wang Q."/>
        </authorList>
    </citation>
    <scope>NUCLEOTIDE SEQUENCE [LARGE SCALE GENOMIC DNA]</scope>
    <source>
        <strain evidence="7">080813</strain>
    </source>
</reference>
<dbReference type="InterPro" id="IPR003593">
    <property type="entry name" value="AAA+_ATPase"/>
</dbReference>
<dbReference type="InterPro" id="IPR027417">
    <property type="entry name" value="P-loop_NTPase"/>
</dbReference>
<feature type="chain" id="PRO_5001714707" evidence="4">
    <location>
        <begin position="22"/>
        <end position="206"/>
    </location>
</feature>
<feature type="signal peptide" evidence="4">
    <location>
        <begin position="1"/>
        <end position="21"/>
    </location>
</feature>
<dbReference type="GO" id="GO:0016887">
    <property type="term" value="F:ATP hydrolysis activity"/>
    <property type="evidence" value="ECO:0007669"/>
    <property type="project" value="InterPro"/>
</dbReference>
<gene>
    <name evidence="6" type="ORF">ETEE_2866</name>
</gene>
<organism evidence="6 7">
    <name type="scientific">Edwardsiella anguillarum ET080813</name>
    <dbReference type="NCBI Taxonomy" id="667120"/>
    <lineage>
        <taxon>Bacteria</taxon>
        <taxon>Pseudomonadati</taxon>
        <taxon>Pseudomonadota</taxon>
        <taxon>Gammaproteobacteria</taxon>
        <taxon>Enterobacterales</taxon>
        <taxon>Hafniaceae</taxon>
        <taxon>Edwardsiella</taxon>
    </lineage>
</organism>
<keyword evidence="4" id="KW-0732">Signal</keyword>
<dbReference type="KEGG" id="ete:ETEE_2866"/>
<accession>A0A076LRX9</accession>
<dbReference type="Pfam" id="PF00005">
    <property type="entry name" value="ABC_tran"/>
    <property type="match status" value="1"/>
</dbReference>
<keyword evidence="3 6" id="KW-0067">ATP-binding</keyword>
<evidence type="ECO:0000256" key="2">
    <source>
        <dbReference type="ARBA" id="ARBA00022741"/>
    </source>
</evidence>
<evidence type="ECO:0000256" key="3">
    <source>
        <dbReference type="ARBA" id="ARBA00022840"/>
    </source>
</evidence>
<dbReference type="PANTHER" id="PTHR42781:SF4">
    <property type="entry name" value="SPERMIDINE_PUTRESCINE IMPORT ATP-BINDING PROTEIN POTA"/>
    <property type="match status" value="1"/>
</dbReference>
<dbReference type="InterPro" id="IPR003439">
    <property type="entry name" value="ABC_transporter-like_ATP-bd"/>
</dbReference>
<dbReference type="InterPro" id="IPR017871">
    <property type="entry name" value="ABC_transporter-like_CS"/>
</dbReference>
<dbReference type="AlphaFoldDB" id="A0A076LRX9"/>
<dbReference type="PANTHER" id="PTHR42781">
    <property type="entry name" value="SPERMIDINE/PUTRESCINE IMPORT ATP-BINDING PROTEIN POTA"/>
    <property type="match status" value="1"/>
</dbReference>
<dbReference type="Proteomes" id="UP000028681">
    <property type="component" value="Chromosome"/>
</dbReference>
<evidence type="ECO:0000259" key="5">
    <source>
        <dbReference type="PROSITE" id="PS50893"/>
    </source>
</evidence>
<evidence type="ECO:0000313" key="6">
    <source>
        <dbReference type="EMBL" id="AIJ09298.1"/>
    </source>
</evidence>
<dbReference type="GO" id="GO:0005524">
    <property type="term" value="F:ATP binding"/>
    <property type="evidence" value="ECO:0007669"/>
    <property type="project" value="UniProtKB-KW"/>
</dbReference>
<dbReference type="Gene3D" id="3.40.50.300">
    <property type="entry name" value="P-loop containing nucleotide triphosphate hydrolases"/>
    <property type="match status" value="1"/>
</dbReference>
<feature type="domain" description="ABC transporter" evidence="5">
    <location>
        <begin position="2"/>
        <end position="205"/>
    </location>
</feature>
<evidence type="ECO:0000256" key="1">
    <source>
        <dbReference type="ARBA" id="ARBA00022448"/>
    </source>
</evidence>
<dbReference type="PROSITE" id="PS00211">
    <property type="entry name" value="ABC_TRANSPORTER_1"/>
    <property type="match status" value="1"/>
</dbReference>
<dbReference type="HOGENOM" id="CLU_000604_1_22_6"/>
<keyword evidence="2" id="KW-0547">Nucleotide-binding</keyword>
<proteinExistence type="predicted"/>
<dbReference type="EMBL" id="CP006664">
    <property type="protein sequence ID" value="AIJ09298.1"/>
    <property type="molecule type" value="Genomic_DNA"/>
</dbReference>
<protein>
    <submittedName>
        <fullName evidence="6">ABC transporter ATP-binding protein</fullName>
    </submittedName>
</protein>
<dbReference type="PROSITE" id="PS50893">
    <property type="entry name" value="ABC_TRANSPORTER_2"/>
    <property type="match status" value="1"/>
</dbReference>
<dbReference type="GeneID" id="33940370"/>
<dbReference type="InterPro" id="IPR050093">
    <property type="entry name" value="ABC_SmlMolc_Importer"/>
</dbReference>
<dbReference type="SMART" id="SM00382">
    <property type="entry name" value="AAA"/>
    <property type="match status" value="1"/>
</dbReference>